<protein>
    <submittedName>
        <fullName evidence="2">Uncharacterized protein</fullName>
    </submittedName>
</protein>
<feature type="compositionally biased region" description="Polar residues" evidence="1">
    <location>
        <begin position="33"/>
        <end position="44"/>
    </location>
</feature>
<feature type="region of interest" description="Disordered" evidence="1">
    <location>
        <begin position="161"/>
        <end position="240"/>
    </location>
</feature>
<name>A0ABR0RDK8_9EURO</name>
<feature type="compositionally biased region" description="Acidic residues" evidence="1">
    <location>
        <begin position="423"/>
        <end position="435"/>
    </location>
</feature>
<dbReference type="RefSeq" id="XP_064726803.1">
    <property type="nucleotide sequence ID" value="XM_064877301.1"/>
</dbReference>
<sequence length="530" mass="57402">MVKMSTDGEEQKPGSSMKNPFDLTDDTEEATVKTETASHSTAYQAPSRPENHTNFDWDDIEVHIDATALGERRTLILPMSDLKPRTRGTCEWSKFSLNTLHHQIETEMGSTFDVTKYELVWYDGSEDFALDKPGRYKIMLKHFSQSLYGRANVLRLSVQARSTPDDATELRQEQTETAGTLEPTIGGEGHLAKGAGDRLPESNNPAPPAKRQRTDEEQPDEVMTSSEETGNSNAQEGPNIEEDTTATAATREHVVKPAIDDHVLNTSVTETPAVETPSLETNALDAVQTEPSNPEDPANTASAAEQALSQEQAPEVIATTSSITAESNIQQLTSTAPSQKAVTSPPVTPASETINGDSDPSSPHPDHGIYDSDDDLFPAKYRQLNQSPNPRGISQRELTGLTEDLTHPADSLAVPADFTLTTDETDSVDGDDSEAESGSKADLVADSDSDSDSSSSSDDTTLSPADQAWRRMQKRRELARESKREEIADIKAEIAVLEGGGVNTANGVRLLREARSELQAMEIELGLLGG</sequence>
<feature type="compositionally biased region" description="Polar residues" evidence="1">
    <location>
        <begin position="318"/>
        <end position="342"/>
    </location>
</feature>
<reference evidence="2 3" key="1">
    <citation type="journal article" date="2023" name="Res Sq">
        <title>Genomic and morphological characterization of Knufia obscura isolated from the Mars 2020 spacecraft assembly facility.</title>
        <authorList>
            <person name="Chander A.M."/>
            <person name="Teixeira M.M."/>
            <person name="Singh N.K."/>
            <person name="Williams M.P."/>
            <person name="Parker C.W."/>
            <person name="Leo P."/>
            <person name="Stajich J.E."/>
            <person name="Torok T."/>
            <person name="Tighe S."/>
            <person name="Mason C.E."/>
            <person name="Venkateswaran K."/>
        </authorList>
    </citation>
    <scope>NUCLEOTIDE SEQUENCE [LARGE SCALE GENOMIC DNA]</scope>
    <source>
        <strain evidence="2 3">CCFEE 5817</strain>
    </source>
</reference>
<feature type="compositionally biased region" description="Basic and acidic residues" evidence="1">
    <location>
        <begin position="475"/>
        <end position="484"/>
    </location>
</feature>
<feature type="region of interest" description="Disordered" evidence="1">
    <location>
        <begin position="406"/>
        <end position="484"/>
    </location>
</feature>
<proteinExistence type="predicted"/>
<feature type="region of interest" description="Disordered" evidence="1">
    <location>
        <begin position="1"/>
        <end position="51"/>
    </location>
</feature>
<organism evidence="2 3">
    <name type="scientific">Knufia obscura</name>
    <dbReference type="NCBI Taxonomy" id="1635080"/>
    <lineage>
        <taxon>Eukaryota</taxon>
        <taxon>Fungi</taxon>
        <taxon>Dikarya</taxon>
        <taxon>Ascomycota</taxon>
        <taxon>Pezizomycotina</taxon>
        <taxon>Eurotiomycetes</taxon>
        <taxon>Chaetothyriomycetidae</taxon>
        <taxon>Chaetothyriales</taxon>
        <taxon>Trichomeriaceae</taxon>
        <taxon>Knufia</taxon>
    </lineage>
</organism>
<dbReference type="GeneID" id="90002354"/>
<gene>
    <name evidence="2" type="ORF">PMZ80_008905</name>
</gene>
<dbReference type="EMBL" id="JAVHJV010000012">
    <property type="protein sequence ID" value="KAK5938713.1"/>
    <property type="molecule type" value="Genomic_DNA"/>
</dbReference>
<evidence type="ECO:0000313" key="2">
    <source>
        <dbReference type="EMBL" id="KAK5938713.1"/>
    </source>
</evidence>
<evidence type="ECO:0000313" key="3">
    <source>
        <dbReference type="Proteomes" id="UP001334248"/>
    </source>
</evidence>
<accession>A0ABR0RDK8</accession>
<feature type="compositionally biased region" description="Polar residues" evidence="1">
    <location>
        <begin position="350"/>
        <end position="361"/>
    </location>
</feature>
<evidence type="ECO:0000256" key="1">
    <source>
        <dbReference type="SAM" id="MobiDB-lite"/>
    </source>
</evidence>
<feature type="region of interest" description="Disordered" evidence="1">
    <location>
        <begin position="271"/>
        <end position="394"/>
    </location>
</feature>
<dbReference type="Proteomes" id="UP001334248">
    <property type="component" value="Unassembled WGS sequence"/>
</dbReference>
<feature type="compositionally biased region" description="Low complexity" evidence="1">
    <location>
        <begin position="301"/>
        <end position="313"/>
    </location>
</feature>
<feature type="compositionally biased region" description="Polar residues" evidence="1">
    <location>
        <begin position="223"/>
        <end position="236"/>
    </location>
</feature>
<comment type="caution">
    <text evidence="2">The sequence shown here is derived from an EMBL/GenBank/DDBJ whole genome shotgun (WGS) entry which is preliminary data.</text>
</comment>
<keyword evidence="3" id="KW-1185">Reference proteome</keyword>